<gene>
    <name evidence="2" type="ORF">MM415B02512_0005</name>
</gene>
<evidence type="ECO:0000256" key="1">
    <source>
        <dbReference type="SAM" id="MobiDB-lite"/>
    </source>
</evidence>
<sequence length="216" mass="22925">MLLQPKAPAWRVLCEAAKDAGNVSGGEPKTGEAGKTTDAGAEDKDPEDLTGLKSALAKTKVERNTLREQAKAANAELETVRKAKADQDLAEKQAEEARLLEAGKFEELSKAQKTELEKLTGQIAELKDAKTARDKAEAVINAHLEARKKSMALPDAINALLAKLDPYEQLAWLDKNGESVSGGNGKHDAAPGGKVGSSELTPEEKRARSVSMASLG</sequence>
<feature type="region of interest" description="Disordered" evidence="1">
    <location>
        <begin position="176"/>
        <end position="216"/>
    </location>
</feature>
<feature type="region of interest" description="Disordered" evidence="1">
    <location>
        <begin position="18"/>
        <end position="56"/>
    </location>
</feature>
<proteinExistence type="predicted"/>
<protein>
    <recommendedName>
        <fullName evidence="3">Capsid protein</fullName>
    </recommendedName>
</protein>
<evidence type="ECO:0008006" key="3">
    <source>
        <dbReference type="Google" id="ProtNLM"/>
    </source>
</evidence>
<evidence type="ECO:0000313" key="2">
    <source>
        <dbReference type="EMBL" id="QJA89732.1"/>
    </source>
</evidence>
<accession>A0A6M3L7D4</accession>
<dbReference type="EMBL" id="MT142865">
    <property type="protein sequence ID" value="QJA89732.1"/>
    <property type="molecule type" value="Genomic_DNA"/>
</dbReference>
<dbReference type="AlphaFoldDB" id="A0A6M3L7D4"/>
<name>A0A6M3L7D4_9ZZZZ</name>
<reference evidence="2" key="1">
    <citation type="submission" date="2020-03" db="EMBL/GenBank/DDBJ databases">
        <title>The deep terrestrial virosphere.</title>
        <authorList>
            <person name="Holmfeldt K."/>
            <person name="Nilsson E."/>
            <person name="Simone D."/>
            <person name="Lopez-Fernandez M."/>
            <person name="Wu X."/>
            <person name="de Brujin I."/>
            <person name="Lundin D."/>
            <person name="Andersson A."/>
            <person name="Bertilsson S."/>
            <person name="Dopson M."/>
        </authorList>
    </citation>
    <scope>NUCLEOTIDE SEQUENCE</scope>
    <source>
        <strain evidence="2">MM415B02512</strain>
    </source>
</reference>
<organism evidence="2">
    <name type="scientific">viral metagenome</name>
    <dbReference type="NCBI Taxonomy" id="1070528"/>
    <lineage>
        <taxon>unclassified sequences</taxon>
        <taxon>metagenomes</taxon>
        <taxon>organismal metagenomes</taxon>
    </lineage>
</organism>